<dbReference type="PANTHER" id="PTHR43132:SF2">
    <property type="entry name" value="ARSENICAL RESISTANCE OPERON REPRESSOR ARSR-RELATED"/>
    <property type="match status" value="1"/>
</dbReference>
<dbReference type="InterPro" id="IPR051011">
    <property type="entry name" value="Metal_resp_trans_reg"/>
</dbReference>
<dbReference type="SMART" id="SM00418">
    <property type="entry name" value="HTH_ARSR"/>
    <property type="match status" value="1"/>
</dbReference>
<dbReference type="AlphaFoldDB" id="A0A7G9YXP5"/>
<organism evidence="5">
    <name type="scientific">Candidatus Methanophagaceae archaeon ANME-1 ERB6</name>
    <dbReference type="NCBI Taxonomy" id="2759912"/>
    <lineage>
        <taxon>Archaea</taxon>
        <taxon>Methanobacteriati</taxon>
        <taxon>Methanobacteriota</taxon>
        <taxon>Stenosarchaea group</taxon>
        <taxon>Methanomicrobia</taxon>
        <taxon>Candidatus Methanophagales</taxon>
        <taxon>Candidatus Methanophagaceae</taxon>
    </lineage>
</organism>
<sequence>MKIEDELLKDVHVLLHPTRCRIVELLAEKPMHINEMSNVLGKERRLVSYHLLTLEEHGFLSSNYEISEQPKSKGKAIRKYRVTGKVEEVISELKKRI</sequence>
<dbReference type="EMBL" id="MT631521">
    <property type="protein sequence ID" value="QNO52779.1"/>
    <property type="molecule type" value="Genomic_DNA"/>
</dbReference>
<evidence type="ECO:0000256" key="2">
    <source>
        <dbReference type="ARBA" id="ARBA00023125"/>
    </source>
</evidence>
<evidence type="ECO:0000256" key="1">
    <source>
        <dbReference type="ARBA" id="ARBA00023015"/>
    </source>
</evidence>
<reference evidence="5" key="1">
    <citation type="submission" date="2020-06" db="EMBL/GenBank/DDBJ databases">
        <title>Unique genomic features of the anaerobic methanotrophic archaea.</title>
        <authorList>
            <person name="Chadwick G.L."/>
            <person name="Skennerton C.T."/>
            <person name="Laso-Perez R."/>
            <person name="Leu A.O."/>
            <person name="Speth D.R."/>
            <person name="Yu H."/>
            <person name="Morgan-Lang C."/>
            <person name="Hatzenpichler R."/>
            <person name="Goudeau D."/>
            <person name="Malmstrom R."/>
            <person name="Brazelton W.J."/>
            <person name="Woyke T."/>
            <person name="Hallam S.J."/>
            <person name="Tyson G.W."/>
            <person name="Wegener G."/>
            <person name="Boetius A."/>
            <person name="Orphan V."/>
        </authorList>
    </citation>
    <scope>NUCLEOTIDE SEQUENCE</scope>
</reference>
<proteinExistence type="predicted"/>
<dbReference type="InterPro" id="IPR011991">
    <property type="entry name" value="ArsR-like_HTH"/>
</dbReference>
<keyword evidence="2" id="KW-0238">DNA-binding</keyword>
<protein>
    <recommendedName>
        <fullName evidence="4">HTH arsR-type domain-containing protein</fullName>
    </recommendedName>
</protein>
<dbReference type="PANTHER" id="PTHR43132">
    <property type="entry name" value="ARSENICAL RESISTANCE OPERON REPRESSOR ARSR-RELATED"/>
    <property type="match status" value="1"/>
</dbReference>
<feature type="domain" description="HTH arsR-type" evidence="4">
    <location>
        <begin position="6"/>
        <end position="95"/>
    </location>
</feature>
<dbReference type="GO" id="GO:0003677">
    <property type="term" value="F:DNA binding"/>
    <property type="evidence" value="ECO:0007669"/>
    <property type="project" value="UniProtKB-KW"/>
</dbReference>
<dbReference type="SUPFAM" id="SSF46785">
    <property type="entry name" value="Winged helix' DNA-binding domain"/>
    <property type="match status" value="1"/>
</dbReference>
<dbReference type="InterPro" id="IPR001845">
    <property type="entry name" value="HTH_ArsR_DNA-bd_dom"/>
</dbReference>
<evidence type="ECO:0000313" key="5">
    <source>
        <dbReference type="EMBL" id="QNO52779.1"/>
    </source>
</evidence>
<dbReference type="CDD" id="cd00090">
    <property type="entry name" value="HTH_ARSR"/>
    <property type="match status" value="1"/>
</dbReference>
<name>A0A7G9YXP5_9EURY</name>
<dbReference type="Pfam" id="PF01022">
    <property type="entry name" value="HTH_5"/>
    <property type="match status" value="1"/>
</dbReference>
<dbReference type="InterPro" id="IPR036388">
    <property type="entry name" value="WH-like_DNA-bd_sf"/>
</dbReference>
<evidence type="ECO:0000256" key="3">
    <source>
        <dbReference type="ARBA" id="ARBA00023163"/>
    </source>
</evidence>
<dbReference type="GO" id="GO:0003700">
    <property type="term" value="F:DNA-binding transcription factor activity"/>
    <property type="evidence" value="ECO:0007669"/>
    <property type="project" value="InterPro"/>
</dbReference>
<dbReference type="InterPro" id="IPR036390">
    <property type="entry name" value="WH_DNA-bd_sf"/>
</dbReference>
<keyword evidence="1" id="KW-0805">Transcription regulation</keyword>
<gene>
    <name evidence="5" type="ORF">HGGDFBBL_00011</name>
</gene>
<accession>A0A7G9YXP5</accession>
<dbReference type="Gene3D" id="1.10.10.10">
    <property type="entry name" value="Winged helix-like DNA-binding domain superfamily/Winged helix DNA-binding domain"/>
    <property type="match status" value="1"/>
</dbReference>
<evidence type="ECO:0000259" key="4">
    <source>
        <dbReference type="SMART" id="SM00418"/>
    </source>
</evidence>
<keyword evidence="3" id="KW-0804">Transcription</keyword>